<dbReference type="Gene3D" id="3.40.50.1110">
    <property type="entry name" value="SGNH hydrolase"/>
    <property type="match status" value="1"/>
</dbReference>
<dbReference type="EMBL" id="LUTY01000004">
    <property type="protein sequence ID" value="OAD24119.1"/>
    <property type="molecule type" value="Genomic_DNA"/>
</dbReference>
<comment type="caution">
    <text evidence="1">The sequence shown here is derived from an EMBL/GenBank/DDBJ whole genome shotgun (WGS) entry which is preliminary data.</text>
</comment>
<dbReference type="GO" id="GO:0016788">
    <property type="term" value="F:hydrolase activity, acting on ester bonds"/>
    <property type="evidence" value="ECO:0007669"/>
    <property type="project" value="UniProtKB-ARBA"/>
</dbReference>
<proteinExistence type="predicted"/>
<name>A0A176S8B8_9GAMM</name>
<sequence>MLQEHLSKTSKLEVINTGVSGLRAKHHLATFQKIIGLHPDLVIFLVGINDWNWHIKEAFSEDNPGTKIAAYRRANFLLKETLIGKFLVKFLVVDKSLNNTAKYEVPSIREEYGEYYSKQRDSLSRANVFSFHPEDVHQNYKKHLLEISNTCHENNIKCLFITQPTGYQNDANEEFKKGFWMTPPNEPYTLDFESMVDIAFLYNSFLVRFSMNNDHYACDAASVLAPTFENFYDDCHFNTKGAKNMSMIVGKCIEGFQTSRPN</sequence>
<dbReference type="InterPro" id="IPR036514">
    <property type="entry name" value="SGNH_hydro_sf"/>
</dbReference>
<dbReference type="AlphaFoldDB" id="A0A176S8B8"/>
<evidence type="ECO:0000313" key="2">
    <source>
        <dbReference type="Proteomes" id="UP000076962"/>
    </source>
</evidence>
<organism evidence="1 2">
    <name type="scientific">Candidatus Thiomargarita nelsonii</name>
    <dbReference type="NCBI Taxonomy" id="1003181"/>
    <lineage>
        <taxon>Bacteria</taxon>
        <taxon>Pseudomonadati</taxon>
        <taxon>Pseudomonadota</taxon>
        <taxon>Gammaproteobacteria</taxon>
        <taxon>Thiotrichales</taxon>
        <taxon>Thiotrichaceae</taxon>
        <taxon>Thiomargarita</taxon>
    </lineage>
</organism>
<evidence type="ECO:0000313" key="1">
    <source>
        <dbReference type="EMBL" id="OAD24119.1"/>
    </source>
</evidence>
<dbReference type="SUPFAM" id="SSF52266">
    <property type="entry name" value="SGNH hydrolase"/>
    <property type="match status" value="1"/>
</dbReference>
<accession>A0A176S8B8</accession>
<dbReference type="Proteomes" id="UP000076962">
    <property type="component" value="Unassembled WGS sequence"/>
</dbReference>
<protein>
    <submittedName>
        <fullName evidence="1">Uncharacterized protein</fullName>
    </submittedName>
</protein>
<reference evidence="1 2" key="1">
    <citation type="submission" date="2016-05" db="EMBL/GenBank/DDBJ databases">
        <title>Single-cell genome of chain-forming Candidatus Thiomargarita nelsonii and comparison to other large sulfur-oxidizing bacteria.</title>
        <authorList>
            <person name="Winkel M."/>
            <person name="Salman V."/>
            <person name="Woyke T."/>
            <person name="Schulz-Vogt H."/>
            <person name="Richter M."/>
            <person name="Flood B."/>
            <person name="Bailey J."/>
            <person name="Amann R."/>
            <person name="Mussmann M."/>
        </authorList>
    </citation>
    <scope>NUCLEOTIDE SEQUENCE [LARGE SCALE GENOMIC DNA]</scope>
    <source>
        <strain evidence="1 2">THI036</strain>
    </source>
</reference>
<gene>
    <name evidence="1" type="ORF">THIOM_000024</name>
</gene>
<keyword evidence="2" id="KW-1185">Reference proteome</keyword>